<dbReference type="EMBL" id="JACCFW010000002">
    <property type="protein sequence ID" value="NYJ76477.1"/>
    <property type="molecule type" value="Genomic_DNA"/>
</dbReference>
<dbReference type="RefSeq" id="WP_179483870.1">
    <property type="nucleotide sequence ID" value="NZ_JACCFW010000002.1"/>
</dbReference>
<evidence type="ECO:0000313" key="2">
    <source>
        <dbReference type="Proteomes" id="UP000571817"/>
    </source>
</evidence>
<name>A0A853DIG1_9MICO</name>
<organism evidence="1 2">
    <name type="scientific">Allobranchiibius huperziae</name>
    <dbReference type="NCBI Taxonomy" id="1874116"/>
    <lineage>
        <taxon>Bacteria</taxon>
        <taxon>Bacillati</taxon>
        <taxon>Actinomycetota</taxon>
        <taxon>Actinomycetes</taxon>
        <taxon>Micrococcales</taxon>
        <taxon>Dermacoccaceae</taxon>
        <taxon>Allobranchiibius</taxon>
    </lineage>
</organism>
<dbReference type="Proteomes" id="UP000571817">
    <property type="component" value="Unassembled WGS sequence"/>
</dbReference>
<keyword evidence="2" id="KW-1185">Reference proteome</keyword>
<accession>A0A853DIG1</accession>
<protein>
    <recommendedName>
        <fullName evidence="3">DUF4192 family protein</fullName>
    </recommendedName>
</protein>
<comment type="caution">
    <text evidence="1">The sequence shown here is derived from an EMBL/GenBank/DDBJ whole genome shotgun (WGS) entry which is preliminary data.</text>
</comment>
<reference evidence="1 2" key="1">
    <citation type="submission" date="2020-07" db="EMBL/GenBank/DDBJ databases">
        <title>Sequencing the genomes of 1000 actinobacteria strains.</title>
        <authorList>
            <person name="Klenk H.-P."/>
        </authorList>
    </citation>
    <scope>NUCLEOTIDE SEQUENCE [LARGE SCALE GENOMIC DNA]</scope>
    <source>
        <strain evidence="1 2">DSM 29531</strain>
    </source>
</reference>
<evidence type="ECO:0008006" key="3">
    <source>
        <dbReference type="Google" id="ProtNLM"/>
    </source>
</evidence>
<proteinExistence type="predicted"/>
<evidence type="ECO:0000313" key="1">
    <source>
        <dbReference type="EMBL" id="NYJ76477.1"/>
    </source>
</evidence>
<gene>
    <name evidence="1" type="ORF">HNR15_003495</name>
</gene>
<dbReference type="AlphaFoldDB" id="A0A853DIG1"/>
<sequence>MEPLRTSLAQLIAVIPRQLGYLPTDRIAVVALDAQSQLLATCSADATGEDAAHLFAAQAHAPLVAQGAASYIVVAFEDAASLRHELATVAADLSTDQTTVVAALRVAGGVIHHQDGSTENIPELPEALTSMGAQPTGDREATRLSWLSIGGLAAADHGLDPIAAWCAILNQEATPEQIEQAAHAATDVTLRDAIIFALTPEAARRTDDHPAQRILDTARSTPDIVEALRAAVSYLDDGPDAVPMLTVVLIAVWTRGSVGHIYLADRLIALDAARTHRLASLVLTAIAHGANPARLRNHL</sequence>